<dbReference type="Proteomes" id="UP001603857">
    <property type="component" value="Unassembled WGS sequence"/>
</dbReference>
<comment type="caution">
    <text evidence="1">The sequence shown here is derived from an EMBL/GenBank/DDBJ whole genome shotgun (WGS) entry which is preliminary data.</text>
</comment>
<keyword evidence="2" id="KW-1185">Reference proteome</keyword>
<protein>
    <submittedName>
        <fullName evidence="1">Uncharacterized protein</fullName>
    </submittedName>
</protein>
<gene>
    <name evidence="1" type="ORF">Fmac_032444</name>
</gene>
<organism evidence="1 2">
    <name type="scientific">Flemingia macrophylla</name>
    <dbReference type="NCBI Taxonomy" id="520843"/>
    <lineage>
        <taxon>Eukaryota</taxon>
        <taxon>Viridiplantae</taxon>
        <taxon>Streptophyta</taxon>
        <taxon>Embryophyta</taxon>
        <taxon>Tracheophyta</taxon>
        <taxon>Spermatophyta</taxon>
        <taxon>Magnoliopsida</taxon>
        <taxon>eudicotyledons</taxon>
        <taxon>Gunneridae</taxon>
        <taxon>Pentapetalae</taxon>
        <taxon>rosids</taxon>
        <taxon>fabids</taxon>
        <taxon>Fabales</taxon>
        <taxon>Fabaceae</taxon>
        <taxon>Papilionoideae</taxon>
        <taxon>50 kb inversion clade</taxon>
        <taxon>NPAAA clade</taxon>
        <taxon>indigoferoid/millettioid clade</taxon>
        <taxon>Phaseoleae</taxon>
        <taxon>Flemingia</taxon>
    </lineage>
</organism>
<proteinExistence type="predicted"/>
<evidence type="ECO:0000313" key="2">
    <source>
        <dbReference type="Proteomes" id="UP001603857"/>
    </source>
</evidence>
<evidence type="ECO:0000313" key="1">
    <source>
        <dbReference type="EMBL" id="KAL2318568.1"/>
    </source>
</evidence>
<dbReference type="EMBL" id="JBGMDY010000011">
    <property type="protein sequence ID" value="KAL2318568.1"/>
    <property type="molecule type" value="Genomic_DNA"/>
</dbReference>
<dbReference type="AlphaFoldDB" id="A0ABD1L4W9"/>
<accession>A0ABD1L4W9</accession>
<name>A0ABD1L4W9_9FABA</name>
<sequence length="78" mass="8707">MMKVSSGIAPVGLPRPNLSGLEYKGGRLIQFPLLYLVDCLKNGKMYLDATTRHLNEYREGGLRTCPAYRKLNGQGYSD</sequence>
<reference evidence="1 2" key="1">
    <citation type="submission" date="2024-08" db="EMBL/GenBank/DDBJ databases">
        <title>Insights into the chromosomal genome structure of Flemingia macrophylla.</title>
        <authorList>
            <person name="Ding Y."/>
            <person name="Zhao Y."/>
            <person name="Bi W."/>
            <person name="Wu M."/>
            <person name="Zhao G."/>
            <person name="Gong Y."/>
            <person name="Li W."/>
            <person name="Zhang P."/>
        </authorList>
    </citation>
    <scope>NUCLEOTIDE SEQUENCE [LARGE SCALE GENOMIC DNA]</scope>
    <source>
        <strain evidence="1">DYQJB</strain>
        <tissue evidence="1">Leaf</tissue>
    </source>
</reference>